<comment type="caution">
    <text evidence="8">The sequence shown here is derived from an EMBL/GenBank/DDBJ whole genome shotgun (WGS) entry which is preliminary data.</text>
</comment>
<dbReference type="AlphaFoldDB" id="A0A2M7G6L5"/>
<keyword evidence="5" id="KW-1133">Transmembrane helix</keyword>
<dbReference type="GO" id="GO:0022857">
    <property type="term" value="F:transmembrane transporter activity"/>
    <property type="evidence" value="ECO:0007669"/>
    <property type="project" value="InterPro"/>
</dbReference>
<proteinExistence type="inferred from homology"/>
<accession>A0A2M7G6L5</accession>
<evidence type="ECO:0000256" key="3">
    <source>
        <dbReference type="ARBA" id="ARBA00022475"/>
    </source>
</evidence>
<gene>
    <name evidence="8" type="ORF">COW36_07940</name>
</gene>
<evidence type="ECO:0000256" key="6">
    <source>
        <dbReference type="ARBA" id="ARBA00023136"/>
    </source>
</evidence>
<evidence type="ECO:0000256" key="5">
    <source>
        <dbReference type="ARBA" id="ARBA00022989"/>
    </source>
</evidence>
<sequence>MFSNGRSKRRKEIRFEIIPMIDVMMILVLFLAVMAFLPSVQSAIQTNLPASGSQDSVSMEDVMVSINDSGTVFVNERSVTVSGLVSEIQRELKGNLNRRVVLAADKNLAYEYVVQVLSLLRKANIKNVALATEADQSGAAPNSPK</sequence>
<evidence type="ECO:0000256" key="1">
    <source>
        <dbReference type="ARBA" id="ARBA00004162"/>
    </source>
</evidence>
<keyword evidence="7" id="KW-0813">Transport</keyword>
<dbReference type="PANTHER" id="PTHR30558:SF7">
    <property type="entry name" value="TOL-PAL SYSTEM PROTEIN TOLR"/>
    <property type="match status" value="1"/>
</dbReference>
<dbReference type="Gene3D" id="3.30.420.270">
    <property type="match status" value="1"/>
</dbReference>
<protein>
    <recommendedName>
        <fullName evidence="10">Protein TolR</fullName>
    </recommendedName>
</protein>
<keyword evidence="3" id="KW-1003">Cell membrane</keyword>
<dbReference type="PANTHER" id="PTHR30558">
    <property type="entry name" value="EXBD MEMBRANE COMPONENT OF PMF-DRIVEN MACROMOLECULE IMPORT SYSTEM"/>
    <property type="match status" value="1"/>
</dbReference>
<evidence type="ECO:0000256" key="4">
    <source>
        <dbReference type="ARBA" id="ARBA00022692"/>
    </source>
</evidence>
<dbReference type="EMBL" id="PFFQ01000022">
    <property type="protein sequence ID" value="PIW17665.1"/>
    <property type="molecule type" value="Genomic_DNA"/>
</dbReference>
<dbReference type="Pfam" id="PF02472">
    <property type="entry name" value="ExbD"/>
    <property type="match status" value="1"/>
</dbReference>
<name>A0A2M7G6L5_9BACT</name>
<dbReference type="GO" id="GO:0015031">
    <property type="term" value="P:protein transport"/>
    <property type="evidence" value="ECO:0007669"/>
    <property type="project" value="UniProtKB-KW"/>
</dbReference>
<keyword evidence="6" id="KW-0472">Membrane</keyword>
<keyword evidence="7" id="KW-0653">Protein transport</keyword>
<organism evidence="8 9">
    <name type="scientific">bacterium (Candidatus Blackallbacteria) CG17_big_fil_post_rev_8_21_14_2_50_48_46</name>
    <dbReference type="NCBI Taxonomy" id="2014261"/>
    <lineage>
        <taxon>Bacteria</taxon>
        <taxon>Candidatus Blackallbacteria</taxon>
    </lineage>
</organism>
<keyword evidence="4 7" id="KW-0812">Transmembrane</keyword>
<evidence type="ECO:0000313" key="8">
    <source>
        <dbReference type="EMBL" id="PIW17665.1"/>
    </source>
</evidence>
<dbReference type="GO" id="GO:0005886">
    <property type="term" value="C:plasma membrane"/>
    <property type="evidence" value="ECO:0007669"/>
    <property type="project" value="UniProtKB-SubCell"/>
</dbReference>
<comment type="similarity">
    <text evidence="2 7">Belongs to the ExbD/TolR family.</text>
</comment>
<evidence type="ECO:0000256" key="2">
    <source>
        <dbReference type="ARBA" id="ARBA00005811"/>
    </source>
</evidence>
<dbReference type="Proteomes" id="UP000231019">
    <property type="component" value="Unassembled WGS sequence"/>
</dbReference>
<reference evidence="8 9" key="1">
    <citation type="submission" date="2017-09" db="EMBL/GenBank/DDBJ databases">
        <title>Depth-based differentiation of microbial function through sediment-hosted aquifers and enrichment of novel symbionts in the deep terrestrial subsurface.</title>
        <authorList>
            <person name="Probst A.J."/>
            <person name="Ladd B."/>
            <person name="Jarett J.K."/>
            <person name="Geller-Mcgrath D.E."/>
            <person name="Sieber C.M."/>
            <person name="Emerson J.B."/>
            <person name="Anantharaman K."/>
            <person name="Thomas B.C."/>
            <person name="Malmstrom R."/>
            <person name="Stieglmeier M."/>
            <person name="Klingl A."/>
            <person name="Woyke T."/>
            <person name="Ryan C.M."/>
            <person name="Banfield J.F."/>
        </authorList>
    </citation>
    <scope>NUCLEOTIDE SEQUENCE [LARGE SCALE GENOMIC DNA]</scope>
    <source>
        <strain evidence="8">CG17_big_fil_post_rev_8_21_14_2_50_48_46</strain>
    </source>
</reference>
<evidence type="ECO:0000256" key="7">
    <source>
        <dbReference type="RuleBase" id="RU003879"/>
    </source>
</evidence>
<evidence type="ECO:0000313" key="9">
    <source>
        <dbReference type="Proteomes" id="UP000231019"/>
    </source>
</evidence>
<comment type="subcellular location">
    <subcellularLocation>
        <location evidence="1">Cell membrane</location>
        <topology evidence="1">Single-pass membrane protein</topology>
    </subcellularLocation>
    <subcellularLocation>
        <location evidence="7">Cell membrane</location>
        <topology evidence="7">Single-pass type II membrane protein</topology>
    </subcellularLocation>
</comment>
<evidence type="ECO:0008006" key="10">
    <source>
        <dbReference type="Google" id="ProtNLM"/>
    </source>
</evidence>
<dbReference type="InterPro" id="IPR003400">
    <property type="entry name" value="ExbD"/>
</dbReference>